<evidence type="ECO:0000313" key="3">
    <source>
        <dbReference type="RefSeq" id="XP_016486546.1"/>
    </source>
</evidence>
<accession>A0A1S4BCK7</accession>
<dbReference type="PaxDb" id="4097-A0A1S4BCK7"/>
<dbReference type="RefSeq" id="XP_016486546.1">
    <property type="nucleotide sequence ID" value="XM_016631060.1"/>
</dbReference>
<dbReference type="InterPro" id="IPR025558">
    <property type="entry name" value="DUF4283"/>
</dbReference>
<dbReference type="PANTHER" id="PTHR31286">
    <property type="entry name" value="GLYCINE-RICH CELL WALL STRUCTURAL PROTEIN 1.8-LIKE"/>
    <property type="match status" value="1"/>
</dbReference>
<gene>
    <name evidence="3" type="primary">LOC107806814</name>
</gene>
<dbReference type="KEGG" id="nta:107806814"/>
<name>A0A1S4BCK7_TOBAC</name>
<feature type="domain" description="DUF4283" evidence="2">
    <location>
        <begin position="106"/>
        <end position="185"/>
    </location>
</feature>
<dbReference type="AlphaFoldDB" id="A0A1S4BCK7"/>
<evidence type="ECO:0000256" key="1">
    <source>
        <dbReference type="SAM" id="MobiDB-lite"/>
    </source>
</evidence>
<proteinExistence type="predicted"/>
<dbReference type="Pfam" id="PF14111">
    <property type="entry name" value="DUF4283"/>
    <property type="match status" value="1"/>
</dbReference>
<feature type="region of interest" description="Disordered" evidence="1">
    <location>
        <begin position="1"/>
        <end position="22"/>
    </location>
</feature>
<dbReference type="InterPro" id="IPR040256">
    <property type="entry name" value="At4g02000-like"/>
</dbReference>
<protein>
    <recommendedName>
        <fullName evidence="2">DUF4283 domain-containing protein</fullName>
    </recommendedName>
</protein>
<dbReference type="PANTHER" id="PTHR31286:SF99">
    <property type="entry name" value="DUF4283 DOMAIN-CONTAINING PROTEIN"/>
    <property type="match status" value="1"/>
</dbReference>
<reference evidence="3" key="1">
    <citation type="submission" date="2025-08" db="UniProtKB">
        <authorList>
            <consortium name="RefSeq"/>
        </authorList>
    </citation>
    <scope>IDENTIFICATION</scope>
</reference>
<dbReference type="OMA" id="YAWIHAN"/>
<evidence type="ECO:0000259" key="2">
    <source>
        <dbReference type="Pfam" id="PF14111"/>
    </source>
</evidence>
<organism evidence="3">
    <name type="scientific">Nicotiana tabacum</name>
    <name type="common">Common tobacco</name>
    <dbReference type="NCBI Taxonomy" id="4097"/>
    <lineage>
        <taxon>Eukaryota</taxon>
        <taxon>Viridiplantae</taxon>
        <taxon>Streptophyta</taxon>
        <taxon>Embryophyta</taxon>
        <taxon>Tracheophyta</taxon>
        <taxon>Spermatophyta</taxon>
        <taxon>Magnoliopsida</taxon>
        <taxon>eudicotyledons</taxon>
        <taxon>Gunneridae</taxon>
        <taxon>Pentapetalae</taxon>
        <taxon>asterids</taxon>
        <taxon>lamiids</taxon>
        <taxon>Solanales</taxon>
        <taxon>Solanaceae</taxon>
        <taxon>Nicotianoideae</taxon>
        <taxon>Nicotianeae</taxon>
        <taxon>Nicotiana</taxon>
    </lineage>
</organism>
<sequence>MEKEETETTTQHIPPKPPDITTIYTTSTTITPKTTNGTSAGLQTTFKEKLLAPEFMIHINMPEDEQTMEEQQLTEDQIPQTSNDLQEGIRTIHLTEEDKNRMYLPWRYSLIIKLLGKRIQHQYLKKKLQKMWKPSDNFPLIDLGSDYFIVKFNKEENMVSALQNGPRFINGFFLSLKKWEPNFVASHATQERSAIWIRLPQLPTEFYDAIILKKIGNTIGNLLKIDACTSAALRGRYARLCIEMKLEEPVQSCILIGNYKQEIIYEGEHILCKACGRLEHTIHHCPHTKLTPASPDL</sequence>
<dbReference type="OrthoDB" id="1720039at2759"/>